<name>A0A8J2WP14_9CRUS</name>
<dbReference type="EMBL" id="CAKKLH010000319">
    <property type="protein sequence ID" value="CAH0111954.1"/>
    <property type="molecule type" value="Genomic_DNA"/>
</dbReference>
<feature type="chain" id="PRO_5035188391" evidence="1">
    <location>
        <begin position="20"/>
        <end position="97"/>
    </location>
</feature>
<dbReference type="OrthoDB" id="10402608at2759"/>
<feature type="signal peptide" evidence="1">
    <location>
        <begin position="1"/>
        <end position="19"/>
    </location>
</feature>
<dbReference type="AlphaFoldDB" id="A0A8J2WP14"/>
<keyword evidence="1" id="KW-0732">Signal</keyword>
<evidence type="ECO:0000256" key="1">
    <source>
        <dbReference type="SAM" id="SignalP"/>
    </source>
</evidence>
<reference evidence="2" key="1">
    <citation type="submission" date="2021-11" db="EMBL/GenBank/DDBJ databases">
        <authorList>
            <person name="Schell T."/>
        </authorList>
    </citation>
    <scope>NUCLEOTIDE SEQUENCE</scope>
    <source>
        <strain evidence="2">M5</strain>
    </source>
</reference>
<dbReference type="Proteomes" id="UP000789390">
    <property type="component" value="Unassembled WGS sequence"/>
</dbReference>
<sequence>MKTLFYSLLLFAVLVAVAGSPYNRVRRAPQFAGVNTLPFYFNNPSTWSSSFGNSINNLFRPQVYSPGFTGYRPSIYTPSYGYYNNNGYRPFYSSSTP</sequence>
<evidence type="ECO:0000313" key="3">
    <source>
        <dbReference type="Proteomes" id="UP000789390"/>
    </source>
</evidence>
<protein>
    <submittedName>
        <fullName evidence="2">Uncharacterized protein</fullName>
    </submittedName>
</protein>
<proteinExistence type="predicted"/>
<evidence type="ECO:0000313" key="2">
    <source>
        <dbReference type="EMBL" id="CAH0111954.1"/>
    </source>
</evidence>
<accession>A0A8J2WP14</accession>
<comment type="caution">
    <text evidence="2">The sequence shown here is derived from an EMBL/GenBank/DDBJ whole genome shotgun (WGS) entry which is preliminary data.</text>
</comment>
<keyword evidence="3" id="KW-1185">Reference proteome</keyword>
<gene>
    <name evidence="2" type="ORF">DGAL_LOCUS15611</name>
</gene>
<organism evidence="2 3">
    <name type="scientific">Daphnia galeata</name>
    <dbReference type="NCBI Taxonomy" id="27404"/>
    <lineage>
        <taxon>Eukaryota</taxon>
        <taxon>Metazoa</taxon>
        <taxon>Ecdysozoa</taxon>
        <taxon>Arthropoda</taxon>
        <taxon>Crustacea</taxon>
        <taxon>Branchiopoda</taxon>
        <taxon>Diplostraca</taxon>
        <taxon>Cladocera</taxon>
        <taxon>Anomopoda</taxon>
        <taxon>Daphniidae</taxon>
        <taxon>Daphnia</taxon>
    </lineage>
</organism>